<evidence type="ECO:0000313" key="4">
    <source>
        <dbReference type="Proteomes" id="UP000256970"/>
    </source>
</evidence>
<dbReference type="InterPro" id="IPR015421">
    <property type="entry name" value="PyrdxlP-dep_Trfase_major"/>
</dbReference>
<protein>
    <recommendedName>
        <fullName evidence="2">Aminotransferase class I/classII large domain-containing protein</fullName>
    </recommendedName>
</protein>
<dbReference type="GO" id="GO:0030170">
    <property type="term" value="F:pyridoxal phosphate binding"/>
    <property type="evidence" value="ECO:0007669"/>
    <property type="project" value="InterPro"/>
</dbReference>
<dbReference type="Gene3D" id="3.40.640.10">
    <property type="entry name" value="Type I PLP-dependent aspartate aminotransferase-like (Major domain)"/>
    <property type="match status" value="1"/>
</dbReference>
<dbReference type="InterPro" id="IPR015424">
    <property type="entry name" value="PyrdxlP-dep_Trfase"/>
</dbReference>
<feature type="domain" description="Aminotransferase class I/classII large" evidence="2">
    <location>
        <begin position="22"/>
        <end position="428"/>
    </location>
</feature>
<evidence type="ECO:0000259" key="2">
    <source>
        <dbReference type="Pfam" id="PF00155"/>
    </source>
</evidence>
<dbReference type="EMBL" id="FNXT01001081">
    <property type="protein sequence ID" value="SZX71857.1"/>
    <property type="molecule type" value="Genomic_DNA"/>
</dbReference>
<dbReference type="Pfam" id="PF00155">
    <property type="entry name" value="Aminotran_1_2"/>
    <property type="match status" value="1"/>
</dbReference>
<feature type="compositionally biased region" description="Low complexity" evidence="1">
    <location>
        <begin position="234"/>
        <end position="257"/>
    </location>
</feature>
<dbReference type="GO" id="GO:0047536">
    <property type="term" value="F:2-aminoadipate transaminase activity"/>
    <property type="evidence" value="ECO:0007669"/>
    <property type="project" value="TreeGrafter"/>
</dbReference>
<dbReference type="Proteomes" id="UP000256970">
    <property type="component" value="Unassembled WGS sequence"/>
</dbReference>
<organism evidence="3 4">
    <name type="scientific">Tetradesmus obliquus</name>
    <name type="common">Green alga</name>
    <name type="synonym">Acutodesmus obliquus</name>
    <dbReference type="NCBI Taxonomy" id="3088"/>
    <lineage>
        <taxon>Eukaryota</taxon>
        <taxon>Viridiplantae</taxon>
        <taxon>Chlorophyta</taxon>
        <taxon>core chlorophytes</taxon>
        <taxon>Chlorophyceae</taxon>
        <taxon>CS clade</taxon>
        <taxon>Sphaeropleales</taxon>
        <taxon>Scenedesmaceae</taxon>
        <taxon>Tetradesmus</taxon>
    </lineage>
</organism>
<sequence>MADSKLPSIQLSEFTQRQLDSDVIDFSAGQPGPRLLPLDMVAAGAAHRFTGAAADPYILQYGTVQGYSSFRHCLAAFLSDATQHKVDPDELLITAGVSHGLDLACRLLASPGDAVLVEAPTYFLAGDILRQAGLTLVPVPTCDDGLDVDALEVMLQQQQSPRPKLLYTIPIHNNPAGTTIPLAKRQQLLRLAHRHDFTIVADEVYQLLSFPDSPEPPPPMKVVEQQMLQQGLLDGLASSSSSSSSSSQDANGGSISNGAGGSSGSQPQGCERVVSMGSFSKIMAPGMRLGWMEAAPSLLQQLCRDGVLNSGGSIAPLASGIAHSCLELGLLQQHLHQVIRPSLAAGCTAVCEALRREMPRCSFQQPLGGYFVWVQLPQVCAEELLQLAEAKHRVRFVPGRACQGLRHMVRLSFSFYRPDELQQGVARLAAALDDYLGGERAA</sequence>
<dbReference type="AlphaFoldDB" id="A0A383W2I7"/>
<dbReference type="InterPro" id="IPR015422">
    <property type="entry name" value="PyrdxlP-dep_Trfase_small"/>
</dbReference>
<dbReference type="PANTHER" id="PTHR42858:SF1">
    <property type="entry name" value="LD15494P"/>
    <property type="match status" value="1"/>
</dbReference>
<dbReference type="InterPro" id="IPR004839">
    <property type="entry name" value="Aminotransferase_I/II_large"/>
</dbReference>
<gene>
    <name evidence="3" type="ORF">BQ4739_LOCUS11966</name>
</gene>
<evidence type="ECO:0000256" key="1">
    <source>
        <dbReference type="SAM" id="MobiDB-lite"/>
    </source>
</evidence>
<reference evidence="3 4" key="1">
    <citation type="submission" date="2016-10" db="EMBL/GenBank/DDBJ databases">
        <authorList>
            <person name="Cai Z."/>
        </authorList>
    </citation>
    <scope>NUCLEOTIDE SEQUENCE [LARGE SCALE GENOMIC DNA]</scope>
</reference>
<feature type="region of interest" description="Disordered" evidence="1">
    <location>
        <begin position="234"/>
        <end position="270"/>
    </location>
</feature>
<accession>A0A383W2I7</accession>
<name>A0A383W2I7_TETOB</name>
<proteinExistence type="predicted"/>
<dbReference type="STRING" id="3088.A0A383W2I7"/>
<dbReference type="CDD" id="cd00609">
    <property type="entry name" value="AAT_like"/>
    <property type="match status" value="1"/>
</dbReference>
<dbReference type="SUPFAM" id="SSF53383">
    <property type="entry name" value="PLP-dependent transferases"/>
    <property type="match status" value="1"/>
</dbReference>
<keyword evidence="4" id="KW-1185">Reference proteome</keyword>
<evidence type="ECO:0000313" key="3">
    <source>
        <dbReference type="EMBL" id="SZX71857.1"/>
    </source>
</evidence>
<dbReference type="PANTHER" id="PTHR42858">
    <property type="entry name" value="AMINOTRANSFERASE"/>
    <property type="match status" value="1"/>
</dbReference>
<dbReference type="Gene3D" id="3.90.1150.10">
    <property type="entry name" value="Aspartate Aminotransferase, domain 1"/>
    <property type="match status" value="1"/>
</dbReference>